<accession>A0A4P8N747</accession>
<proteinExistence type="predicted"/>
<reference evidence="1 2" key="1">
    <citation type="submission" date="2019-03" db="EMBL/GenBank/DDBJ databases">
        <title>Genomic and seasonal variations among aquatic phages infecting the Baltic Sea Gammaproteobacteria Rheinheimera sp. bal341.</title>
        <authorList>
            <person name="Nilsson E."/>
            <person name="Li K."/>
            <person name="Fridlund J."/>
            <person name="Sulcius S."/>
            <person name="Bunse C."/>
            <person name="Karlsson C.M.G."/>
            <person name="Lindh M."/>
            <person name="Lundin D."/>
            <person name="Pinhassi J."/>
            <person name="Holmfeldt K."/>
        </authorList>
    </citation>
    <scope>NUCLEOTIDE SEQUENCE [LARGE SCALE GENOMIC DNA]</scope>
</reference>
<dbReference type="EMBL" id="MK719730">
    <property type="protein sequence ID" value="QCQ61924.1"/>
    <property type="molecule type" value="Genomic_DNA"/>
</dbReference>
<protein>
    <submittedName>
        <fullName evidence="1">Uncharacterized protein</fullName>
    </submittedName>
</protein>
<sequence>MAVFKVDKLIVLNACVKYLQDEKNKDENSWYIDREVVQRLYDVLKSKAYNFVTSVDLDDYEVDFLSPYFEEV</sequence>
<evidence type="ECO:0000313" key="2">
    <source>
        <dbReference type="Proteomes" id="UP000304203"/>
    </source>
</evidence>
<dbReference type="Proteomes" id="UP000304203">
    <property type="component" value="Segment"/>
</dbReference>
<evidence type="ECO:0000313" key="1">
    <source>
        <dbReference type="EMBL" id="QCQ61924.1"/>
    </source>
</evidence>
<gene>
    <name evidence="1" type="ORF">Barba19A_gp084</name>
</gene>
<keyword evidence="2" id="KW-1185">Reference proteome</keyword>
<organism evidence="1 2">
    <name type="scientific">Rheinheimera phage vB_RspM_Barba19A</name>
    <dbReference type="NCBI Taxonomy" id="2565658"/>
    <lineage>
        <taxon>Viruses</taxon>
        <taxon>Duplodnaviria</taxon>
        <taxon>Heunggongvirae</taxon>
        <taxon>Uroviricota</taxon>
        <taxon>Caudoviricetes</taxon>
        <taxon>Barbavirus</taxon>
        <taxon>Barbavirus barba19A</taxon>
    </lineage>
</organism>
<name>A0A4P8N747_9CAUD</name>